<reference evidence="1" key="2">
    <citation type="submission" date="2020-09" db="EMBL/GenBank/DDBJ databases">
        <authorList>
            <person name="Sun Q."/>
            <person name="Zhou Y."/>
        </authorList>
    </citation>
    <scope>NUCLEOTIDE SEQUENCE</scope>
    <source>
        <strain evidence="1">CGMCC 4.7368</strain>
    </source>
</reference>
<reference evidence="1" key="1">
    <citation type="journal article" date="2014" name="Int. J. Syst. Evol. Microbiol.">
        <title>Complete genome sequence of Corynebacterium casei LMG S-19264T (=DSM 44701T), isolated from a smear-ripened cheese.</title>
        <authorList>
            <consortium name="US DOE Joint Genome Institute (JGI-PGF)"/>
            <person name="Walter F."/>
            <person name="Albersmeier A."/>
            <person name="Kalinowski J."/>
            <person name="Ruckert C."/>
        </authorList>
    </citation>
    <scope>NUCLEOTIDE SEQUENCE</scope>
    <source>
        <strain evidence="1">CGMCC 4.7368</strain>
    </source>
</reference>
<dbReference type="RefSeq" id="WP_225263689.1">
    <property type="nucleotide sequence ID" value="NZ_BMNH01000025.1"/>
</dbReference>
<sequence length="106" mass="11084">MNVGHVEALTAAGRMRPPGLAEVAAAQADGRWAAAYPSQRTATVPPDLAEELAGRPEAAARFEALGRSGRYQTILPLLTARTPAVRSARLRKAIAGLLAPPNESTT</sequence>
<dbReference type="EMBL" id="BMNH01000025">
    <property type="protein sequence ID" value="GGO78568.1"/>
    <property type="molecule type" value="Genomic_DNA"/>
</dbReference>
<comment type="caution">
    <text evidence="1">The sequence shown here is derived from an EMBL/GenBank/DDBJ whole genome shotgun (WGS) entry which is preliminary data.</text>
</comment>
<dbReference type="Proteomes" id="UP000646523">
    <property type="component" value="Unassembled WGS sequence"/>
</dbReference>
<organism evidence="1 2">
    <name type="scientific">Nonomuraea cavernae</name>
    <dbReference type="NCBI Taxonomy" id="2045107"/>
    <lineage>
        <taxon>Bacteria</taxon>
        <taxon>Bacillati</taxon>
        <taxon>Actinomycetota</taxon>
        <taxon>Actinomycetes</taxon>
        <taxon>Streptosporangiales</taxon>
        <taxon>Streptosporangiaceae</taxon>
        <taxon>Nonomuraea</taxon>
    </lineage>
</organism>
<keyword evidence="2" id="KW-1185">Reference proteome</keyword>
<gene>
    <name evidence="1" type="ORF">GCM10012289_60850</name>
</gene>
<evidence type="ECO:0000313" key="2">
    <source>
        <dbReference type="Proteomes" id="UP000646523"/>
    </source>
</evidence>
<protein>
    <recommendedName>
        <fullName evidence="3">OmdA domain containing protein</fullName>
    </recommendedName>
</protein>
<evidence type="ECO:0000313" key="1">
    <source>
        <dbReference type="EMBL" id="GGO78568.1"/>
    </source>
</evidence>
<dbReference type="AlphaFoldDB" id="A0A917Z997"/>
<dbReference type="Pfam" id="PF13376">
    <property type="entry name" value="OmdA"/>
    <property type="match status" value="1"/>
</dbReference>
<accession>A0A917Z997</accession>
<name>A0A917Z997_9ACTN</name>
<proteinExistence type="predicted"/>
<evidence type="ECO:0008006" key="3">
    <source>
        <dbReference type="Google" id="ProtNLM"/>
    </source>
</evidence>